<accession>A0A0F7JZU5</accession>
<name>A0A0F7JZU5_9GAMM</name>
<sequence>MSNKPFLGILPSTWVYGILILLTFVTYSIGEQGLGGLQISLLVLGIAIIKGHLVGSYFMGLGQLRGLWRWPVSVWLIIPGALIATAFTLSY</sequence>
<dbReference type="RefSeq" id="WP_046859403.1">
    <property type="nucleotide sequence ID" value="NZ_CP011412.1"/>
</dbReference>
<evidence type="ECO:0000256" key="1">
    <source>
        <dbReference type="ARBA" id="ARBA00004651"/>
    </source>
</evidence>
<evidence type="ECO:0000256" key="6">
    <source>
        <dbReference type="SAM" id="Phobius"/>
    </source>
</evidence>
<evidence type="ECO:0000313" key="8">
    <source>
        <dbReference type="Proteomes" id="UP000034410"/>
    </source>
</evidence>
<feature type="transmembrane region" description="Helical" evidence="6">
    <location>
        <begin position="72"/>
        <end position="89"/>
    </location>
</feature>
<feature type="transmembrane region" description="Helical" evidence="6">
    <location>
        <begin position="39"/>
        <end position="60"/>
    </location>
</feature>
<keyword evidence="8" id="KW-1185">Reference proteome</keyword>
<organism evidence="7 8">
    <name type="scientific">Sedimenticola thiotaurini</name>
    <dbReference type="NCBI Taxonomy" id="1543721"/>
    <lineage>
        <taxon>Bacteria</taxon>
        <taxon>Pseudomonadati</taxon>
        <taxon>Pseudomonadota</taxon>
        <taxon>Gammaproteobacteria</taxon>
        <taxon>Chromatiales</taxon>
        <taxon>Sedimenticolaceae</taxon>
        <taxon>Sedimenticola</taxon>
    </lineage>
</organism>
<dbReference type="KEGG" id="seds:AAY24_09030"/>
<evidence type="ECO:0000256" key="4">
    <source>
        <dbReference type="ARBA" id="ARBA00022989"/>
    </source>
</evidence>
<dbReference type="OrthoDB" id="5801894at2"/>
<evidence type="ECO:0000256" key="2">
    <source>
        <dbReference type="ARBA" id="ARBA00022475"/>
    </source>
</evidence>
<feature type="transmembrane region" description="Helical" evidence="6">
    <location>
        <begin position="6"/>
        <end position="27"/>
    </location>
</feature>
<comment type="subcellular location">
    <subcellularLocation>
        <location evidence="1">Cell membrane</location>
        <topology evidence="1">Multi-pass membrane protein</topology>
    </subcellularLocation>
</comment>
<dbReference type="GO" id="GO:0005886">
    <property type="term" value="C:plasma membrane"/>
    <property type="evidence" value="ECO:0007669"/>
    <property type="project" value="UniProtKB-SubCell"/>
</dbReference>
<keyword evidence="5 6" id="KW-0472">Membrane</keyword>
<dbReference type="Pfam" id="PF03626">
    <property type="entry name" value="COX4_pro"/>
    <property type="match status" value="1"/>
</dbReference>
<protein>
    <submittedName>
        <fullName evidence="7">O-succinylhomoserine sulfhydrylase</fullName>
    </submittedName>
</protein>
<gene>
    <name evidence="7" type="ORF">AAY24_09030</name>
</gene>
<keyword evidence="4 6" id="KW-1133">Transmembrane helix</keyword>
<dbReference type="Proteomes" id="UP000034410">
    <property type="component" value="Chromosome"/>
</dbReference>
<dbReference type="AlphaFoldDB" id="A0A0F7JZU5"/>
<reference evidence="7 8" key="1">
    <citation type="journal article" date="2015" name="Genome Announc.">
        <title>Complete Genome Sequence of Sedimenticola thiotaurini Strain SIP-G1, a Polyphosphate- and Polyhydroxyalkanoate-Accumulating Sulfur-Oxidizing Gammaproteobacterium Isolated from Salt Marsh Sediments.</title>
        <authorList>
            <person name="Flood B.E."/>
            <person name="Jones D.S."/>
            <person name="Bailey J.V."/>
        </authorList>
    </citation>
    <scope>NUCLEOTIDE SEQUENCE [LARGE SCALE GENOMIC DNA]</scope>
    <source>
        <strain evidence="7 8">SIP-G1</strain>
    </source>
</reference>
<proteinExistence type="predicted"/>
<dbReference type="InterPro" id="IPR005171">
    <property type="entry name" value="Cyt_c_oxidase_su4_prok"/>
</dbReference>
<keyword evidence="2" id="KW-1003">Cell membrane</keyword>
<dbReference type="EMBL" id="CP011412">
    <property type="protein sequence ID" value="AKH20470.1"/>
    <property type="molecule type" value="Genomic_DNA"/>
</dbReference>
<evidence type="ECO:0000256" key="5">
    <source>
        <dbReference type="ARBA" id="ARBA00023136"/>
    </source>
</evidence>
<evidence type="ECO:0000313" key="7">
    <source>
        <dbReference type="EMBL" id="AKH20470.1"/>
    </source>
</evidence>
<keyword evidence="3 6" id="KW-0812">Transmembrane</keyword>
<evidence type="ECO:0000256" key="3">
    <source>
        <dbReference type="ARBA" id="ARBA00022692"/>
    </source>
</evidence>